<name>A0ACC2F1Z5_DALPE</name>
<gene>
    <name evidence="1" type="ORF">DPEC_G00351320</name>
</gene>
<protein>
    <submittedName>
        <fullName evidence="1">Uncharacterized protein</fullName>
    </submittedName>
</protein>
<proteinExistence type="predicted"/>
<reference evidence="1" key="1">
    <citation type="submission" date="2021-05" db="EMBL/GenBank/DDBJ databases">
        <authorList>
            <person name="Pan Q."/>
            <person name="Jouanno E."/>
            <person name="Zahm M."/>
            <person name="Klopp C."/>
            <person name="Cabau C."/>
            <person name="Louis A."/>
            <person name="Berthelot C."/>
            <person name="Parey E."/>
            <person name="Roest Crollius H."/>
            <person name="Montfort J."/>
            <person name="Robinson-Rechavi M."/>
            <person name="Bouchez O."/>
            <person name="Lampietro C."/>
            <person name="Lopez Roques C."/>
            <person name="Donnadieu C."/>
            <person name="Postlethwait J."/>
            <person name="Bobe J."/>
            <person name="Dillon D."/>
            <person name="Chandos A."/>
            <person name="von Hippel F."/>
            <person name="Guiguen Y."/>
        </authorList>
    </citation>
    <scope>NUCLEOTIDE SEQUENCE</scope>
    <source>
        <strain evidence="1">YG-Jan2019</strain>
    </source>
</reference>
<organism evidence="1 2">
    <name type="scientific">Dallia pectoralis</name>
    <name type="common">Alaska blackfish</name>
    <dbReference type="NCBI Taxonomy" id="75939"/>
    <lineage>
        <taxon>Eukaryota</taxon>
        <taxon>Metazoa</taxon>
        <taxon>Chordata</taxon>
        <taxon>Craniata</taxon>
        <taxon>Vertebrata</taxon>
        <taxon>Euteleostomi</taxon>
        <taxon>Actinopterygii</taxon>
        <taxon>Neopterygii</taxon>
        <taxon>Teleostei</taxon>
        <taxon>Protacanthopterygii</taxon>
        <taxon>Esociformes</taxon>
        <taxon>Umbridae</taxon>
        <taxon>Dallia</taxon>
    </lineage>
</organism>
<keyword evidence="2" id="KW-1185">Reference proteome</keyword>
<evidence type="ECO:0000313" key="1">
    <source>
        <dbReference type="EMBL" id="KAJ7985366.1"/>
    </source>
</evidence>
<accession>A0ACC2F1Z5</accession>
<dbReference type="Proteomes" id="UP001157502">
    <property type="component" value="Chromosome 36"/>
</dbReference>
<evidence type="ECO:0000313" key="2">
    <source>
        <dbReference type="Proteomes" id="UP001157502"/>
    </source>
</evidence>
<comment type="caution">
    <text evidence="1">The sequence shown here is derived from an EMBL/GenBank/DDBJ whole genome shotgun (WGS) entry which is preliminary data.</text>
</comment>
<sequence>MDPVFVNGYVRRPTNTALSAHPHTPEPALSAHPHTPEPALLQTEVHHGQESGVHGFSSDMQHSACLNEHENTSSRPQSVSSVRPIDETEQMQYVRDTCANRPVKVSATMKDPHVVPGQKDEVNNVSLPRHTEHGHVFSVMENKNQSSARPLSEVLTGMPTIQLEPNAGKFAESSSTHPSSYDVMSPDLFPNKSLSTTNGANRYKKKMQKFDANRKDEDTFNLRCAAQDPEESKGILTPPLARCPVNQGVDVQSPRQQKGTHFNRRGIVKKRLKLFLLLLFTSALIQDCDGICIACHDAECANVQSIYGLNDTLLYDRCMTDVTICSHSCMVHFSTTPVIIDCPKYNGEATTLDLESKSKKMTNISVVACPTVMPDGAEVHPANTGPAQDWWYLGHLLFVAVFLCCGVI</sequence>
<dbReference type="EMBL" id="CM055763">
    <property type="protein sequence ID" value="KAJ7985366.1"/>
    <property type="molecule type" value="Genomic_DNA"/>
</dbReference>